<dbReference type="PANTHER" id="PTHR43245">
    <property type="entry name" value="BIFUNCTIONAL POLYMYXIN RESISTANCE PROTEIN ARNA"/>
    <property type="match status" value="1"/>
</dbReference>
<dbReference type="InterPro" id="IPR001509">
    <property type="entry name" value="Epimerase_deHydtase"/>
</dbReference>
<dbReference type="AlphaFoldDB" id="A0A543N6U6"/>
<evidence type="ECO:0000313" key="3">
    <source>
        <dbReference type="EMBL" id="TQN27565.1"/>
    </source>
</evidence>
<feature type="region of interest" description="Disordered" evidence="1">
    <location>
        <begin position="114"/>
        <end position="145"/>
    </location>
</feature>
<dbReference type="Gene3D" id="3.40.50.720">
    <property type="entry name" value="NAD(P)-binding Rossmann-like Domain"/>
    <property type="match status" value="1"/>
</dbReference>
<evidence type="ECO:0000256" key="1">
    <source>
        <dbReference type="SAM" id="MobiDB-lite"/>
    </source>
</evidence>
<evidence type="ECO:0000259" key="2">
    <source>
        <dbReference type="Pfam" id="PF01370"/>
    </source>
</evidence>
<evidence type="ECO:0000313" key="4">
    <source>
        <dbReference type="Proteomes" id="UP000317422"/>
    </source>
</evidence>
<dbReference type="Proteomes" id="UP000317422">
    <property type="component" value="Unassembled WGS sequence"/>
</dbReference>
<name>A0A543N6U6_9ACTN</name>
<reference evidence="3 4" key="1">
    <citation type="submission" date="2019-06" db="EMBL/GenBank/DDBJ databases">
        <title>Sequencing the genomes of 1000 actinobacteria strains.</title>
        <authorList>
            <person name="Klenk H.-P."/>
        </authorList>
    </citation>
    <scope>NUCLEOTIDE SEQUENCE [LARGE SCALE GENOMIC DNA]</scope>
    <source>
        <strain evidence="3 4">DSM 45015</strain>
    </source>
</reference>
<dbReference type="InterPro" id="IPR050177">
    <property type="entry name" value="Lipid_A_modif_metabolic_enz"/>
</dbReference>
<dbReference type="OrthoDB" id="9795501at2"/>
<proteinExistence type="predicted"/>
<organism evidence="3 4">
    <name type="scientific">Haloactinospora alba</name>
    <dbReference type="NCBI Taxonomy" id="405555"/>
    <lineage>
        <taxon>Bacteria</taxon>
        <taxon>Bacillati</taxon>
        <taxon>Actinomycetota</taxon>
        <taxon>Actinomycetes</taxon>
        <taxon>Streptosporangiales</taxon>
        <taxon>Nocardiopsidaceae</taxon>
        <taxon>Haloactinospora</taxon>
    </lineage>
</organism>
<dbReference type="EMBL" id="VFQC01000003">
    <property type="protein sequence ID" value="TQN27565.1"/>
    <property type="molecule type" value="Genomic_DNA"/>
</dbReference>
<protein>
    <submittedName>
        <fullName evidence="3">UDP-glucose 4-epimerase</fullName>
    </submittedName>
</protein>
<sequence>MGSVLIVTGVSQYLGARAAAELQAEPGVSRVIGVDWERPEHSLGGAGFAFAELHGDSVGRLIRDSGADTVVHLGLAAPDAPTGTAGASDSATGTMQVLAACQSSESVRRLVVGSDATAADGPHPRDPEGTAAAGERPYSAGADGAAGVERYTRGLTRRRPDISVAVLRFANVVGPSVESPLRHYLDRRIVPTVRDFDPYMRFIHEDDGVEAVRRTALGDRAGVFDIAAAGAMSLSQCLRRAGRSGVAVPERGLRVLGGLSRRARAAYSPERLRSLCCEHTVDATKAERALGWTPTYTSQEAFDAFLAQRGASGALPVPAPGAAGVAWSPAGGN</sequence>
<accession>A0A543N6U6</accession>
<dbReference type="InterPro" id="IPR036291">
    <property type="entry name" value="NAD(P)-bd_dom_sf"/>
</dbReference>
<keyword evidence="4" id="KW-1185">Reference proteome</keyword>
<gene>
    <name evidence="3" type="ORF">FHX37_4286</name>
</gene>
<comment type="caution">
    <text evidence="3">The sequence shown here is derived from an EMBL/GenBank/DDBJ whole genome shotgun (WGS) entry which is preliminary data.</text>
</comment>
<dbReference type="PANTHER" id="PTHR43245:SF52">
    <property type="entry name" value="NAD-DEPENDENT EPIMERASE_DEHYDRATASE"/>
    <property type="match status" value="1"/>
</dbReference>
<dbReference type="RefSeq" id="WP_141926001.1">
    <property type="nucleotide sequence ID" value="NZ_VFQC01000003.1"/>
</dbReference>
<dbReference type="Pfam" id="PF01370">
    <property type="entry name" value="Epimerase"/>
    <property type="match status" value="1"/>
</dbReference>
<feature type="domain" description="NAD-dependent epimerase/dehydratase" evidence="2">
    <location>
        <begin position="6"/>
        <end position="213"/>
    </location>
</feature>
<dbReference type="SUPFAM" id="SSF51735">
    <property type="entry name" value="NAD(P)-binding Rossmann-fold domains"/>
    <property type="match status" value="1"/>
</dbReference>